<dbReference type="Proteomes" id="UP000005326">
    <property type="component" value="Unassembled WGS sequence"/>
</dbReference>
<proteinExistence type="predicted"/>
<accession>B0MKD8</accession>
<dbReference type="AlphaFoldDB" id="B0MKD8"/>
<protein>
    <submittedName>
        <fullName evidence="1">Uncharacterized protein</fullName>
    </submittedName>
</protein>
<gene>
    <name evidence="1" type="ORF">EUBSIR_00284</name>
</gene>
<keyword evidence="2" id="KW-1185">Reference proteome</keyword>
<sequence length="53" mass="5931">MLSVVDSDADDVTEVSCDETGWEALLPAQPLSRETRIKVHIKVVFFIESLLLN</sequence>
<comment type="caution">
    <text evidence="1">The sequence shown here is derived from an EMBL/GenBank/DDBJ whole genome shotgun (WGS) entry which is preliminary data.</text>
</comment>
<name>B0MKD8_9FIRM</name>
<dbReference type="EMBL" id="ABCA03000029">
    <property type="protein sequence ID" value="EDS01853.1"/>
    <property type="molecule type" value="Genomic_DNA"/>
</dbReference>
<evidence type="ECO:0000313" key="1">
    <source>
        <dbReference type="EMBL" id="EDS01853.1"/>
    </source>
</evidence>
<reference evidence="1" key="2">
    <citation type="submission" date="2014-06" db="EMBL/GenBank/DDBJ databases">
        <title>Draft genome sequence of Eubacterium siraeum (DSM 15702).</title>
        <authorList>
            <person name="Sudarsanam P."/>
            <person name="Ley R."/>
            <person name="Guruge J."/>
            <person name="Turnbaugh P.J."/>
            <person name="Mahowald M."/>
            <person name="Liep D."/>
            <person name="Gordon J."/>
        </authorList>
    </citation>
    <scope>NUCLEOTIDE SEQUENCE</scope>
    <source>
        <strain evidence="1">DSM 15702</strain>
    </source>
</reference>
<reference evidence="1" key="1">
    <citation type="submission" date="2007-10" db="EMBL/GenBank/DDBJ databases">
        <authorList>
            <person name="Fulton L."/>
            <person name="Clifton S."/>
            <person name="Fulton B."/>
            <person name="Xu J."/>
            <person name="Minx P."/>
            <person name="Pepin K.H."/>
            <person name="Johnson M."/>
            <person name="Thiruvilangam P."/>
            <person name="Bhonagiri V."/>
            <person name="Nash W.E."/>
            <person name="Mardis E.R."/>
            <person name="Wilson R.K."/>
        </authorList>
    </citation>
    <scope>NUCLEOTIDE SEQUENCE [LARGE SCALE GENOMIC DNA]</scope>
    <source>
        <strain evidence="1">DSM 15702</strain>
    </source>
</reference>
<organism evidence="1 2">
    <name type="scientific">[Eubacterium] siraeum DSM 15702</name>
    <dbReference type="NCBI Taxonomy" id="428128"/>
    <lineage>
        <taxon>Bacteria</taxon>
        <taxon>Bacillati</taxon>
        <taxon>Bacillota</taxon>
        <taxon>Clostridia</taxon>
        <taxon>Eubacteriales</taxon>
        <taxon>Oscillospiraceae</taxon>
        <taxon>Oscillospiraceae incertae sedis</taxon>
    </lineage>
</organism>
<evidence type="ECO:0000313" key="2">
    <source>
        <dbReference type="Proteomes" id="UP000005326"/>
    </source>
</evidence>